<accession>A0A498IEF3</accession>
<dbReference type="InterPro" id="IPR029044">
    <property type="entry name" value="Nucleotide-diphossugar_trans"/>
</dbReference>
<keyword evidence="2" id="KW-0328">Glycosyltransferase</keyword>
<gene>
    <name evidence="11" type="ORF">DVH24_035011</name>
</gene>
<dbReference type="SUPFAM" id="SSF53448">
    <property type="entry name" value="Nucleotide-diphospho-sugar transferases"/>
    <property type="match status" value="1"/>
</dbReference>
<dbReference type="STRING" id="3750.A0A498IEF3"/>
<evidence type="ECO:0000256" key="9">
    <source>
        <dbReference type="SAM" id="Phobius"/>
    </source>
</evidence>
<evidence type="ECO:0000256" key="4">
    <source>
        <dbReference type="ARBA" id="ARBA00022692"/>
    </source>
</evidence>
<feature type="domain" description="Glycosyltransferase 2-like" evidence="10">
    <location>
        <begin position="232"/>
        <end position="348"/>
    </location>
</feature>
<keyword evidence="6" id="KW-0333">Golgi apparatus</keyword>
<evidence type="ECO:0000259" key="10">
    <source>
        <dbReference type="Pfam" id="PF13632"/>
    </source>
</evidence>
<dbReference type="Gene3D" id="3.90.550.10">
    <property type="entry name" value="Spore Coat Polysaccharide Biosynthesis Protein SpsA, Chain A"/>
    <property type="match status" value="2"/>
</dbReference>
<dbReference type="PANTHER" id="PTHR32044">
    <property type="entry name" value="GLUCOMANNAN 4-BETA-MANNOSYLTRANSFERASE 9"/>
    <property type="match status" value="1"/>
</dbReference>
<feature type="transmembrane region" description="Helical" evidence="9">
    <location>
        <begin position="43"/>
        <end position="72"/>
    </location>
</feature>
<evidence type="ECO:0000256" key="1">
    <source>
        <dbReference type="ARBA" id="ARBA00004653"/>
    </source>
</evidence>
<comment type="caution">
    <text evidence="11">The sequence shown here is derived from an EMBL/GenBank/DDBJ whole genome shotgun (WGS) entry which is preliminary data.</text>
</comment>
<dbReference type="AlphaFoldDB" id="A0A498IEF3"/>
<feature type="transmembrane region" description="Helical" evidence="9">
    <location>
        <begin position="363"/>
        <end position="389"/>
    </location>
</feature>
<keyword evidence="5 9" id="KW-1133">Transmembrane helix</keyword>
<evidence type="ECO:0000313" key="12">
    <source>
        <dbReference type="Proteomes" id="UP000290289"/>
    </source>
</evidence>
<keyword evidence="12" id="KW-1185">Reference proteome</keyword>
<sequence length="497" mass="57232">MERLSTAAKLPDSFFGGRDDISMQMGLIWSQIKAPLIVPLLRLAVVLCLIMSVMLFVERLYMAVVIVLIKLFGRKPEKRYKWEPMKDDVELGNSAYPMVLVQIPMYNEREVYQLSIGAACGLSWPSDRIIIQVLDDSTDPTIKDMVELECQRWASKGINIKYEIRDNRNGYKAGALKEGMKRSYVKSCDFVAIFDADFQPEPDFLWRTIPFLLHNPELALVQTRWKFGTAGVWRIAAINEAGGWKDRTTVEDMDLAVRASLQGWKFVYLGSIQVKNELPSTFKAYRYQQHRWSCGPANLFRKMVMEIIRNKKVTFWKKVHVIYSFFFVRKIIAHINAFVFYCIVLPATVLVPEVVVPKWGGIYIPSLITLLNAVGTPRSIHLLVFWILFENIMSLHRTKATIIGLLEASRVNEWIVTEKLGDALKTLKVATKLPRKPRFRIGERLHLLELAVGLYLFFCGCYDFIFGKNYFYLFLYIQATAFFIIGFGYVGTFVPNS</sequence>
<name>A0A498IEF3_MALDO</name>
<comment type="subcellular location">
    <subcellularLocation>
        <location evidence="1">Golgi apparatus membrane</location>
        <topology evidence="1">Multi-pass membrane protein</topology>
    </subcellularLocation>
</comment>
<dbReference type="PANTHER" id="PTHR32044:SF77">
    <property type="entry name" value="GLUCOMANNAN 4-BETA-MANNOSYLTRANSFERASE 9"/>
    <property type="match status" value="1"/>
</dbReference>
<feature type="transmembrane region" description="Helical" evidence="9">
    <location>
        <begin position="331"/>
        <end position="351"/>
    </location>
</feature>
<feature type="transmembrane region" description="Helical" evidence="9">
    <location>
        <begin position="445"/>
        <end position="465"/>
    </location>
</feature>
<keyword evidence="7 9" id="KW-0472">Membrane</keyword>
<dbReference type="GO" id="GO:0071555">
    <property type="term" value="P:cell wall organization"/>
    <property type="evidence" value="ECO:0007669"/>
    <property type="project" value="UniProtKB-KW"/>
</dbReference>
<reference evidence="11 12" key="1">
    <citation type="submission" date="2018-10" db="EMBL/GenBank/DDBJ databases">
        <title>A high-quality apple genome assembly.</title>
        <authorList>
            <person name="Hu J."/>
        </authorList>
    </citation>
    <scope>NUCLEOTIDE SEQUENCE [LARGE SCALE GENOMIC DNA]</scope>
    <source>
        <strain evidence="12">cv. HFTH1</strain>
        <tissue evidence="11">Young leaf</tissue>
    </source>
</reference>
<evidence type="ECO:0000256" key="7">
    <source>
        <dbReference type="ARBA" id="ARBA00023136"/>
    </source>
</evidence>
<keyword evidence="3" id="KW-0808">Transferase</keyword>
<evidence type="ECO:0000256" key="6">
    <source>
        <dbReference type="ARBA" id="ARBA00023034"/>
    </source>
</evidence>
<keyword evidence="4 9" id="KW-0812">Transmembrane</keyword>
<protein>
    <recommendedName>
        <fullName evidence="10">Glycosyltransferase 2-like domain-containing protein</fullName>
    </recommendedName>
</protein>
<evidence type="ECO:0000256" key="8">
    <source>
        <dbReference type="ARBA" id="ARBA00023316"/>
    </source>
</evidence>
<evidence type="ECO:0000256" key="3">
    <source>
        <dbReference type="ARBA" id="ARBA00022679"/>
    </source>
</evidence>
<evidence type="ECO:0000256" key="5">
    <source>
        <dbReference type="ARBA" id="ARBA00022989"/>
    </source>
</evidence>
<dbReference type="Pfam" id="PF13632">
    <property type="entry name" value="Glyco_trans_2_3"/>
    <property type="match status" value="1"/>
</dbReference>
<organism evidence="11 12">
    <name type="scientific">Malus domestica</name>
    <name type="common">Apple</name>
    <name type="synonym">Pyrus malus</name>
    <dbReference type="NCBI Taxonomy" id="3750"/>
    <lineage>
        <taxon>Eukaryota</taxon>
        <taxon>Viridiplantae</taxon>
        <taxon>Streptophyta</taxon>
        <taxon>Embryophyta</taxon>
        <taxon>Tracheophyta</taxon>
        <taxon>Spermatophyta</taxon>
        <taxon>Magnoliopsida</taxon>
        <taxon>eudicotyledons</taxon>
        <taxon>Gunneridae</taxon>
        <taxon>Pentapetalae</taxon>
        <taxon>rosids</taxon>
        <taxon>fabids</taxon>
        <taxon>Rosales</taxon>
        <taxon>Rosaceae</taxon>
        <taxon>Amygdaloideae</taxon>
        <taxon>Maleae</taxon>
        <taxon>Malus</taxon>
    </lineage>
</organism>
<feature type="transmembrane region" description="Helical" evidence="9">
    <location>
        <begin position="471"/>
        <end position="494"/>
    </location>
</feature>
<dbReference type="Proteomes" id="UP000290289">
    <property type="component" value="Chromosome 12"/>
</dbReference>
<dbReference type="InterPro" id="IPR001173">
    <property type="entry name" value="Glyco_trans_2-like"/>
</dbReference>
<keyword evidence="8" id="KW-0961">Cell wall biogenesis/degradation</keyword>
<dbReference type="EMBL" id="RDQH01000338">
    <property type="protein sequence ID" value="RXH81590.1"/>
    <property type="molecule type" value="Genomic_DNA"/>
</dbReference>
<proteinExistence type="predicted"/>
<evidence type="ECO:0000313" key="11">
    <source>
        <dbReference type="EMBL" id="RXH81590.1"/>
    </source>
</evidence>
<evidence type="ECO:0000256" key="2">
    <source>
        <dbReference type="ARBA" id="ARBA00022676"/>
    </source>
</evidence>
<dbReference type="GO" id="GO:0051753">
    <property type="term" value="F:mannan synthase activity"/>
    <property type="evidence" value="ECO:0007669"/>
    <property type="project" value="TreeGrafter"/>
</dbReference>
<dbReference type="GO" id="GO:0000139">
    <property type="term" value="C:Golgi membrane"/>
    <property type="evidence" value="ECO:0007669"/>
    <property type="project" value="UniProtKB-SubCell"/>
</dbReference>